<dbReference type="Pfam" id="PF03015">
    <property type="entry name" value="Sterile"/>
    <property type="match status" value="1"/>
</dbReference>
<name>A0A1S3YVI5_TOBAC</name>
<dbReference type="KEGG" id="nta:107780307"/>
<evidence type="ECO:0000259" key="1">
    <source>
        <dbReference type="Pfam" id="PF03015"/>
    </source>
</evidence>
<dbReference type="InterPro" id="IPR026055">
    <property type="entry name" value="FAR"/>
</dbReference>
<dbReference type="STRING" id="4097.A0A1S3YVI5"/>
<dbReference type="InterPro" id="IPR033640">
    <property type="entry name" value="FAR_C"/>
</dbReference>
<gene>
    <name evidence="2" type="primary">LOC107780307</name>
</gene>
<dbReference type="PaxDb" id="4097-A0A1S3YVI5"/>
<protein>
    <submittedName>
        <fullName evidence="2">Alcohol-forming fatty acyl-CoA reductase-like</fullName>
    </submittedName>
</protein>
<dbReference type="GO" id="GO:0080019">
    <property type="term" value="F:alcohol-forming very long-chain fatty acyl-CoA reductase activity"/>
    <property type="evidence" value="ECO:0007669"/>
    <property type="project" value="InterPro"/>
</dbReference>
<dbReference type="RefSeq" id="XP_016456321.1">
    <property type="nucleotide sequence ID" value="XM_016600835.1"/>
</dbReference>
<reference evidence="2" key="1">
    <citation type="submission" date="2025-08" db="UniProtKB">
        <authorList>
            <consortium name="RefSeq"/>
        </authorList>
    </citation>
    <scope>IDENTIFICATION</scope>
</reference>
<proteinExistence type="predicted"/>
<dbReference type="PANTHER" id="PTHR11011">
    <property type="entry name" value="MALE STERILITY PROTEIN 2-RELATED"/>
    <property type="match status" value="1"/>
</dbReference>
<accession>A0A1S3YVI5</accession>
<dbReference type="OrthoDB" id="429813at2759"/>
<organism evidence="2">
    <name type="scientific">Nicotiana tabacum</name>
    <name type="common">Common tobacco</name>
    <dbReference type="NCBI Taxonomy" id="4097"/>
    <lineage>
        <taxon>Eukaryota</taxon>
        <taxon>Viridiplantae</taxon>
        <taxon>Streptophyta</taxon>
        <taxon>Embryophyta</taxon>
        <taxon>Tracheophyta</taxon>
        <taxon>Spermatophyta</taxon>
        <taxon>Magnoliopsida</taxon>
        <taxon>eudicotyledons</taxon>
        <taxon>Gunneridae</taxon>
        <taxon>Pentapetalae</taxon>
        <taxon>asterids</taxon>
        <taxon>lamiids</taxon>
        <taxon>Solanales</taxon>
        <taxon>Solanaceae</taxon>
        <taxon>Nicotianoideae</taxon>
        <taxon>Nicotianeae</taxon>
        <taxon>Nicotiana</taxon>
    </lineage>
</organism>
<dbReference type="PANTHER" id="PTHR11011:SF105">
    <property type="entry name" value="FATTY ACYL-COA REDUCTASE"/>
    <property type="match status" value="1"/>
</dbReference>
<feature type="domain" description="Fatty acyl-CoA reductase C-terminal" evidence="1">
    <location>
        <begin position="86"/>
        <end position="176"/>
    </location>
</feature>
<sequence length="179" mass="21174">MVVNSILAAIIAHGNQYYSSQESIYHISSSEKNPLKSCDIQLFLFHSFTKNPWINKDGNIIKVGMPPLFSSMDSFQNYISTYYWPLLKILELANLLSWQRFDKTYKNLKRKIDMAIRLAELYKPYLLFHGSFDDVNTERLRMAMKDCNIEDVLSFDPRYIKWEDYFMNTHFPGAVKRIF</sequence>
<evidence type="ECO:0000313" key="2">
    <source>
        <dbReference type="RefSeq" id="XP_016456321.1"/>
    </source>
</evidence>
<dbReference type="AlphaFoldDB" id="A0A1S3YVI5"/>
<dbReference type="OMA" id="YIKWEDY"/>